<dbReference type="Pfam" id="PF00808">
    <property type="entry name" value="CBFD_NFYB_HMF"/>
    <property type="match status" value="1"/>
</dbReference>
<evidence type="ECO:0000256" key="3">
    <source>
        <dbReference type="SAM" id="MobiDB-lite"/>
    </source>
</evidence>
<feature type="region of interest" description="Disordered" evidence="3">
    <location>
        <begin position="136"/>
        <end position="213"/>
    </location>
</feature>
<evidence type="ECO:0000313" key="6">
    <source>
        <dbReference type="Proteomes" id="UP001447188"/>
    </source>
</evidence>
<name>A0ABR3GDC4_9PEZI</name>
<dbReference type="Gene3D" id="1.10.20.10">
    <property type="entry name" value="Histone, subunit A"/>
    <property type="match status" value="1"/>
</dbReference>
<dbReference type="PANTHER" id="PTHR10252:SF54">
    <property type="entry name" value="CHROMATIN ACCESSIBILITY COMPLEX PROTEIN 1"/>
    <property type="match status" value="1"/>
</dbReference>
<dbReference type="InterPro" id="IPR050568">
    <property type="entry name" value="Transcr_DNA_Rep_Reg"/>
</dbReference>
<dbReference type="Proteomes" id="UP001447188">
    <property type="component" value="Unassembled WGS sequence"/>
</dbReference>
<organism evidence="5 6">
    <name type="scientific">Discina gigas</name>
    <dbReference type="NCBI Taxonomy" id="1032678"/>
    <lineage>
        <taxon>Eukaryota</taxon>
        <taxon>Fungi</taxon>
        <taxon>Dikarya</taxon>
        <taxon>Ascomycota</taxon>
        <taxon>Pezizomycotina</taxon>
        <taxon>Pezizomycetes</taxon>
        <taxon>Pezizales</taxon>
        <taxon>Discinaceae</taxon>
        <taxon>Discina</taxon>
    </lineage>
</organism>
<dbReference type="InterPro" id="IPR009072">
    <property type="entry name" value="Histone-fold"/>
</dbReference>
<protein>
    <recommendedName>
        <fullName evidence="4">Transcription factor CBF/NF-Y/archaeal histone domain-containing protein</fullName>
    </recommendedName>
</protein>
<keyword evidence="2" id="KW-0539">Nucleus</keyword>
<feature type="compositionally biased region" description="Low complexity" evidence="3">
    <location>
        <begin position="138"/>
        <end position="150"/>
    </location>
</feature>
<dbReference type="InterPro" id="IPR003958">
    <property type="entry name" value="CBFA_NFYB_domain"/>
</dbReference>
<comment type="caution">
    <text evidence="5">The sequence shown here is derived from an EMBL/GenBank/DDBJ whole genome shotgun (WGS) entry which is preliminary data.</text>
</comment>
<feature type="compositionally biased region" description="Acidic residues" evidence="3">
    <location>
        <begin position="168"/>
        <end position="185"/>
    </location>
</feature>
<dbReference type="CDD" id="cd23645">
    <property type="entry name" value="HFD_Dpb3-like"/>
    <property type="match status" value="1"/>
</dbReference>
<evidence type="ECO:0000256" key="2">
    <source>
        <dbReference type="ARBA" id="ARBA00023242"/>
    </source>
</evidence>
<evidence type="ECO:0000313" key="5">
    <source>
        <dbReference type="EMBL" id="KAL0633981.1"/>
    </source>
</evidence>
<reference evidence="5 6" key="1">
    <citation type="submission" date="2024-02" db="EMBL/GenBank/DDBJ databases">
        <title>Discinaceae phylogenomics.</title>
        <authorList>
            <person name="Dirks A.C."/>
            <person name="James T.Y."/>
        </authorList>
    </citation>
    <scope>NUCLEOTIDE SEQUENCE [LARGE SCALE GENOMIC DNA]</scope>
    <source>
        <strain evidence="5 6">ACD0624</strain>
    </source>
</reference>
<dbReference type="EMBL" id="JBBBZM010000107">
    <property type="protein sequence ID" value="KAL0633981.1"/>
    <property type="molecule type" value="Genomic_DNA"/>
</dbReference>
<feature type="compositionally biased region" description="Basic and acidic residues" evidence="3">
    <location>
        <begin position="186"/>
        <end position="213"/>
    </location>
</feature>
<sequence length="213" mass="23003">MPYNTSAIPPAEEITGHSALPLSRVKKIIRLDEEVSGCSNNAAFLVTVAAEMFVQYLAEQGLKMTYGDRKQRKTMQYKDLANAVARIDNLEFLADVIPPTVPFKQIREKKNKAAKDAGVGQPQLMMTGLGAQKILPIGAPNGSKNNGSGKAKSKATTPEIDTPIGNETIEEDAGGMVEVEGDSGVEEPKPSKKNGLERFLFDNKNKSRDGEPS</sequence>
<proteinExistence type="predicted"/>
<keyword evidence="6" id="KW-1185">Reference proteome</keyword>
<evidence type="ECO:0000259" key="4">
    <source>
        <dbReference type="Pfam" id="PF00808"/>
    </source>
</evidence>
<feature type="domain" description="Transcription factor CBF/NF-Y/archaeal histone" evidence="4">
    <location>
        <begin position="20"/>
        <end position="84"/>
    </location>
</feature>
<evidence type="ECO:0000256" key="1">
    <source>
        <dbReference type="ARBA" id="ARBA00004123"/>
    </source>
</evidence>
<gene>
    <name evidence="5" type="ORF">Q9L58_007081</name>
</gene>
<dbReference type="SUPFAM" id="SSF47113">
    <property type="entry name" value="Histone-fold"/>
    <property type="match status" value="1"/>
</dbReference>
<dbReference type="PANTHER" id="PTHR10252">
    <property type="entry name" value="HISTONE-LIKE TRANSCRIPTION FACTOR CCAAT-RELATED"/>
    <property type="match status" value="1"/>
</dbReference>
<accession>A0ABR3GDC4</accession>
<comment type="subcellular location">
    <subcellularLocation>
        <location evidence="1">Nucleus</location>
    </subcellularLocation>
</comment>